<accession>A0A8J3NNM9</accession>
<keyword evidence="2" id="KW-1185">Reference proteome</keyword>
<dbReference type="PANTHER" id="PTHR32011">
    <property type="entry name" value="OS08G0472400 PROTEIN"/>
    <property type="match status" value="1"/>
</dbReference>
<dbReference type="PANTHER" id="PTHR32011:SF2">
    <property type="entry name" value="OS08G0472400 PROTEIN"/>
    <property type="match status" value="1"/>
</dbReference>
<proteinExistence type="predicted"/>
<protein>
    <recommendedName>
        <fullName evidence="3">SMI1/KNR4 family protein</fullName>
    </recommendedName>
</protein>
<gene>
    <name evidence="1" type="ORF">Cba03nite_76270</name>
</gene>
<comment type="caution">
    <text evidence="1">The sequence shown here is derived from an EMBL/GenBank/DDBJ whole genome shotgun (WGS) entry which is preliminary data.</text>
</comment>
<name>A0A8J3NNM9_9ACTN</name>
<evidence type="ECO:0000313" key="2">
    <source>
        <dbReference type="Proteomes" id="UP000601223"/>
    </source>
</evidence>
<dbReference type="Proteomes" id="UP000601223">
    <property type="component" value="Unassembled WGS sequence"/>
</dbReference>
<dbReference type="EMBL" id="BONF01000064">
    <property type="protein sequence ID" value="GIF86278.1"/>
    <property type="molecule type" value="Genomic_DNA"/>
</dbReference>
<organism evidence="1 2">
    <name type="scientific">Catellatospora bangladeshensis</name>
    <dbReference type="NCBI Taxonomy" id="310355"/>
    <lineage>
        <taxon>Bacteria</taxon>
        <taxon>Bacillati</taxon>
        <taxon>Actinomycetota</taxon>
        <taxon>Actinomycetes</taxon>
        <taxon>Micromonosporales</taxon>
        <taxon>Micromonosporaceae</taxon>
        <taxon>Catellatospora</taxon>
    </lineage>
</organism>
<reference evidence="1 2" key="1">
    <citation type="submission" date="2021-01" db="EMBL/GenBank/DDBJ databases">
        <title>Whole genome shotgun sequence of Catellatospora bangladeshensis NBRC 107357.</title>
        <authorList>
            <person name="Komaki H."/>
            <person name="Tamura T."/>
        </authorList>
    </citation>
    <scope>NUCLEOTIDE SEQUENCE [LARGE SCALE GENOMIC DNA]</scope>
    <source>
        <strain evidence="1 2">NBRC 107357</strain>
    </source>
</reference>
<sequence length="190" mass="22145">MRRLRLRSVCAIDPGLTCAEFDEIEHEFGFQFADDHRAFLAAGLPVNTRPEPREPGVYYAHAEPWPDWRRADRDQVRAALNWPIEGVLYDVEHNSFWYESWDARPQDMAEALATAARMLAQVPPMVPVYGHRYLPAGRGESGHPVLSMWQTDIIYYGFNLADYIDREFDRDCDEDPREPRATVDFWRDLV</sequence>
<evidence type="ECO:0008006" key="3">
    <source>
        <dbReference type="Google" id="ProtNLM"/>
    </source>
</evidence>
<evidence type="ECO:0000313" key="1">
    <source>
        <dbReference type="EMBL" id="GIF86278.1"/>
    </source>
</evidence>
<dbReference type="AlphaFoldDB" id="A0A8J3NNM9"/>
<dbReference type="RefSeq" id="WP_203757187.1">
    <property type="nucleotide sequence ID" value="NZ_BONF01000064.1"/>
</dbReference>